<dbReference type="InterPro" id="IPR037257">
    <property type="entry name" value="T2SS_E_N_sf"/>
</dbReference>
<reference evidence="2 3" key="1">
    <citation type="submission" date="2019-02" db="EMBL/GenBank/DDBJ databases">
        <title>Deep-cultivation of Planctomycetes and their phenomic and genomic characterization uncovers novel biology.</title>
        <authorList>
            <person name="Wiegand S."/>
            <person name="Jogler M."/>
            <person name="Boedeker C."/>
            <person name="Pinto D."/>
            <person name="Vollmers J."/>
            <person name="Rivas-Marin E."/>
            <person name="Kohn T."/>
            <person name="Peeters S.H."/>
            <person name="Heuer A."/>
            <person name="Rast P."/>
            <person name="Oberbeckmann S."/>
            <person name="Bunk B."/>
            <person name="Jeske O."/>
            <person name="Meyerdierks A."/>
            <person name="Storesund J.E."/>
            <person name="Kallscheuer N."/>
            <person name="Luecker S."/>
            <person name="Lage O.M."/>
            <person name="Pohl T."/>
            <person name="Merkel B.J."/>
            <person name="Hornburger P."/>
            <person name="Mueller R.-W."/>
            <person name="Bruemmer F."/>
            <person name="Labrenz M."/>
            <person name="Spormann A.M."/>
            <person name="Op den Camp H."/>
            <person name="Overmann J."/>
            <person name="Amann R."/>
            <person name="Jetten M.S.M."/>
            <person name="Mascher T."/>
            <person name="Medema M.H."/>
            <person name="Devos D.P."/>
            <person name="Kaster A.-K."/>
            <person name="Ovreas L."/>
            <person name="Rohde M."/>
            <person name="Galperin M.Y."/>
            <person name="Jogler C."/>
        </authorList>
    </citation>
    <scope>NUCLEOTIDE SEQUENCE [LARGE SCALE GENOMIC DNA]</scope>
    <source>
        <strain evidence="2 3">Poly30</strain>
    </source>
</reference>
<keyword evidence="3" id="KW-1185">Reference proteome</keyword>
<evidence type="ECO:0000313" key="3">
    <source>
        <dbReference type="Proteomes" id="UP000320390"/>
    </source>
</evidence>
<dbReference type="AlphaFoldDB" id="A0A518EN33"/>
<feature type="region of interest" description="Disordered" evidence="1">
    <location>
        <begin position="166"/>
        <end position="270"/>
    </location>
</feature>
<accession>A0A518EN33</accession>
<dbReference type="RefSeq" id="WP_145194899.1">
    <property type="nucleotide sequence ID" value="NZ_CP036434.1"/>
</dbReference>
<name>A0A518EN33_9BACT</name>
<feature type="compositionally biased region" description="Basic and acidic residues" evidence="1">
    <location>
        <begin position="166"/>
        <end position="176"/>
    </location>
</feature>
<dbReference type="Proteomes" id="UP000320390">
    <property type="component" value="Chromosome"/>
</dbReference>
<evidence type="ECO:0000256" key="1">
    <source>
        <dbReference type="SAM" id="MobiDB-lite"/>
    </source>
</evidence>
<gene>
    <name evidence="2" type="ORF">Poly30_09960</name>
</gene>
<proteinExistence type="predicted"/>
<evidence type="ECO:0000313" key="2">
    <source>
        <dbReference type="EMBL" id="QDV05498.1"/>
    </source>
</evidence>
<sequence length="270" mass="29145">MLKPQELVRDRLKEIERAFTAFERGDRNRLYDTRDSLLGLTSAIEGSDVSDLGPLSEIASRLLGLVIMEGGLTESRSVQVVRELLGFIEAQVMEAQPNEAPGGVFHIVNSEKVGDMLVRKGLISPDHVHKALLLQRVSKGRRLGQVLVAMNAIDQRTLDEVLEAQKAETRREETRRGSAGPQSQFGKRSIPLAPLPQLPGLSTGAPLPPMPQVQEGTHEEPPGGAGGAPGIPLAPLPAREPGLNAPGLSAPHMNDHQPLPRQGLNWLDGK</sequence>
<organism evidence="2 3">
    <name type="scientific">Saltatorellus ferox</name>
    <dbReference type="NCBI Taxonomy" id="2528018"/>
    <lineage>
        <taxon>Bacteria</taxon>
        <taxon>Pseudomonadati</taxon>
        <taxon>Planctomycetota</taxon>
        <taxon>Planctomycetia</taxon>
        <taxon>Planctomycetia incertae sedis</taxon>
        <taxon>Saltatorellus</taxon>
    </lineage>
</organism>
<dbReference type="EMBL" id="CP036434">
    <property type="protein sequence ID" value="QDV05498.1"/>
    <property type="molecule type" value="Genomic_DNA"/>
</dbReference>
<protein>
    <submittedName>
        <fullName evidence="2">Uncharacterized protein</fullName>
    </submittedName>
</protein>
<dbReference type="SUPFAM" id="SSF160246">
    <property type="entry name" value="EspE N-terminal domain-like"/>
    <property type="match status" value="1"/>
</dbReference>